<evidence type="ECO:0000313" key="3">
    <source>
        <dbReference type="EMBL" id="JAC19720.1"/>
    </source>
</evidence>
<sequence>MRREIWIFCFLLLIRSTTTQDISEDVSLDDARSNSTNNDDGGIKDNDTIADGNQTEPGVTIINEDDKDVITEGSPPPFPPDYVLNNDTDQNGNSTGDESTEISISEGPNNTGNASEEEPNTTNNPANPTEEGTSTESTITTGANSAVTNVSTAAETTTAGTSTEATTPASASTTTTSVSTTVESTPTGTTRKQ</sequence>
<keyword evidence="2" id="KW-0732">Signal</keyword>
<feature type="non-terminal residue" evidence="3">
    <location>
        <position position="193"/>
    </location>
</feature>
<protein>
    <submittedName>
        <fullName evidence="3">Putative e3 ubiquitin-protein ligase rfwd2</fullName>
    </submittedName>
</protein>
<organism evidence="3">
    <name type="scientific">Amblyomma cajennense</name>
    <name type="common">Cayenne tick</name>
    <name type="synonym">Acarus cajennensis</name>
    <dbReference type="NCBI Taxonomy" id="34607"/>
    <lineage>
        <taxon>Eukaryota</taxon>
        <taxon>Metazoa</taxon>
        <taxon>Ecdysozoa</taxon>
        <taxon>Arthropoda</taxon>
        <taxon>Chelicerata</taxon>
        <taxon>Arachnida</taxon>
        <taxon>Acari</taxon>
        <taxon>Parasitiformes</taxon>
        <taxon>Ixodida</taxon>
        <taxon>Ixodoidea</taxon>
        <taxon>Ixodidae</taxon>
        <taxon>Amblyomminae</taxon>
        <taxon>Amblyomma</taxon>
    </lineage>
</organism>
<feature type="chain" id="PRO_5001516569" evidence="2">
    <location>
        <begin position="20"/>
        <end position="193"/>
    </location>
</feature>
<feature type="compositionally biased region" description="Low complexity" evidence="1">
    <location>
        <begin position="151"/>
        <end position="193"/>
    </location>
</feature>
<feature type="region of interest" description="Disordered" evidence="1">
    <location>
        <begin position="25"/>
        <end position="193"/>
    </location>
</feature>
<dbReference type="EMBL" id="GBBK01004762">
    <property type="protein sequence ID" value="JAC19720.1"/>
    <property type="molecule type" value="mRNA"/>
</dbReference>
<dbReference type="AlphaFoldDB" id="A0A023FF68"/>
<accession>A0A023FF68</accession>
<name>A0A023FF68_AMBCJ</name>
<reference evidence="3" key="1">
    <citation type="submission" date="2014-03" db="EMBL/GenBank/DDBJ databases">
        <title>The sialotranscriptome of Amblyomma triste, Amblyomma parvum and Amblyomma cajennense ticks, uncovered by 454-based RNA-seq.</title>
        <authorList>
            <person name="Garcia G.R."/>
            <person name="Gardinassi L.G."/>
            <person name="Ribeiro J.M."/>
            <person name="Anatriello E."/>
            <person name="Ferreira B.R."/>
            <person name="Moreira H.N."/>
            <person name="Mafra C."/>
            <person name="Olegario M.M."/>
            <person name="Szabo P.J."/>
            <person name="Miranda-Santos I.K."/>
            <person name="Maruyama S.R."/>
        </authorList>
    </citation>
    <scope>NUCLEOTIDE SEQUENCE</scope>
    <source>
        <strain evidence="3">Uberlandia</strain>
        <tissue evidence="3">Salivary glands</tissue>
    </source>
</reference>
<evidence type="ECO:0000256" key="1">
    <source>
        <dbReference type="SAM" id="MobiDB-lite"/>
    </source>
</evidence>
<evidence type="ECO:0000256" key="2">
    <source>
        <dbReference type="SAM" id="SignalP"/>
    </source>
</evidence>
<proteinExistence type="evidence at transcript level"/>
<feature type="signal peptide" evidence="2">
    <location>
        <begin position="1"/>
        <end position="19"/>
    </location>
</feature>
<feature type="compositionally biased region" description="Low complexity" evidence="1">
    <location>
        <begin position="120"/>
        <end position="142"/>
    </location>
</feature>
<feature type="compositionally biased region" description="Polar residues" evidence="1">
    <location>
        <begin position="85"/>
        <end position="112"/>
    </location>
</feature>